<evidence type="ECO:0000313" key="2">
    <source>
        <dbReference type="Proteomes" id="UP001252207"/>
    </source>
</evidence>
<dbReference type="GeneID" id="89490898"/>
<dbReference type="Pfam" id="PF09907">
    <property type="entry name" value="HigB_toxin"/>
    <property type="match status" value="1"/>
</dbReference>
<dbReference type="InterPro" id="IPR018669">
    <property type="entry name" value="Toxin_HigB"/>
</dbReference>
<dbReference type="EMBL" id="JANAVW010000001">
    <property type="protein sequence ID" value="MDT0134474.1"/>
    <property type="molecule type" value="Genomic_DNA"/>
</dbReference>
<protein>
    <submittedName>
        <fullName evidence="1">Type II toxin-antitoxin system HigB family toxin</fullName>
    </submittedName>
</protein>
<accession>A0ABU2J0C0</accession>
<reference evidence="1 2" key="1">
    <citation type="submission" date="2022-06" db="EMBL/GenBank/DDBJ databases">
        <title>Chromosome and plasmid sequencings of Enterobacteriales species co-exiting double carbapenemases.</title>
        <authorList>
            <person name="Fu Y."/>
        </authorList>
    </citation>
    <scope>NUCLEOTIDE SEQUENCE [LARGE SCALE GENOMIC DNA]</scope>
    <source>
        <strain evidence="1 2">21030615019</strain>
    </source>
</reference>
<sequence>MWESKVKSSSWANFSDIKNMFRSADYVDGLVIFNIQGNNHRLVIEAAFHEGAVAIKWVGTHADYDKKCKKGGFKL</sequence>
<dbReference type="Proteomes" id="UP001252207">
    <property type="component" value="Unassembled WGS sequence"/>
</dbReference>
<name>A0ABU2J0C0_9GAMM</name>
<dbReference type="RefSeq" id="WP_210843829.1">
    <property type="nucleotide sequence ID" value="NZ_CP145912.1"/>
</dbReference>
<evidence type="ECO:0000313" key="1">
    <source>
        <dbReference type="EMBL" id="MDT0134474.1"/>
    </source>
</evidence>
<keyword evidence="2" id="KW-1185">Reference proteome</keyword>
<comment type="caution">
    <text evidence="1">The sequence shown here is derived from an EMBL/GenBank/DDBJ whole genome shotgun (WGS) entry which is preliminary data.</text>
</comment>
<gene>
    <name evidence="1" type="ORF">NLX89_14115</name>
</gene>
<organism evidence="1 2">
    <name type="scientific">Providencia huaxiensis</name>
    <dbReference type="NCBI Taxonomy" id="2027290"/>
    <lineage>
        <taxon>Bacteria</taxon>
        <taxon>Pseudomonadati</taxon>
        <taxon>Pseudomonadota</taxon>
        <taxon>Gammaproteobacteria</taxon>
        <taxon>Enterobacterales</taxon>
        <taxon>Morganellaceae</taxon>
        <taxon>Providencia</taxon>
    </lineage>
</organism>
<proteinExistence type="predicted"/>